<keyword evidence="3" id="KW-1185">Reference proteome</keyword>
<dbReference type="Proteomes" id="UP001430953">
    <property type="component" value="Unassembled WGS sequence"/>
</dbReference>
<sequence length="281" mass="31864">MDFRCFATVLLLNPPHLRKRKICQDDEMLYSNVNRIQMPPTSLFVRKHDNYSPAVCTAPAIRLLLIAKIGPPRGRLAMVRYETLLSLVTNQPANFPPSAATSLIGMIRSVDPAPSPLPSRLARNGPRPLLLHTQMVQISKITINHTNLLQVPHKEPEDTSMRGDRFRQCPPPPPPPHRWDLCPILKISDIFQRTSRAFPASPLPRRGMTNLYGQWPAPGPARHVEHRGRRREAESLPRRWSFGSSTTSLPTSRARERDNSSSSLRRPREHRTTASRDIDVT</sequence>
<feature type="compositionally biased region" description="Basic and acidic residues" evidence="1">
    <location>
        <begin position="154"/>
        <end position="167"/>
    </location>
</feature>
<feature type="compositionally biased region" description="Basic and acidic residues" evidence="1">
    <location>
        <begin position="270"/>
        <end position="281"/>
    </location>
</feature>
<name>A0AAW2FB28_9HYME</name>
<evidence type="ECO:0000256" key="1">
    <source>
        <dbReference type="SAM" id="MobiDB-lite"/>
    </source>
</evidence>
<accession>A0AAW2FB28</accession>
<protein>
    <submittedName>
        <fullName evidence="2">Uncharacterized protein</fullName>
    </submittedName>
</protein>
<comment type="caution">
    <text evidence="2">The sequence shown here is derived from an EMBL/GenBank/DDBJ whole genome shotgun (WGS) entry which is preliminary data.</text>
</comment>
<proteinExistence type="predicted"/>
<dbReference type="EMBL" id="JADYXP020000012">
    <property type="protein sequence ID" value="KAL0112697.1"/>
    <property type="molecule type" value="Genomic_DNA"/>
</dbReference>
<organism evidence="2 3">
    <name type="scientific">Cardiocondyla obscurior</name>
    <dbReference type="NCBI Taxonomy" id="286306"/>
    <lineage>
        <taxon>Eukaryota</taxon>
        <taxon>Metazoa</taxon>
        <taxon>Ecdysozoa</taxon>
        <taxon>Arthropoda</taxon>
        <taxon>Hexapoda</taxon>
        <taxon>Insecta</taxon>
        <taxon>Pterygota</taxon>
        <taxon>Neoptera</taxon>
        <taxon>Endopterygota</taxon>
        <taxon>Hymenoptera</taxon>
        <taxon>Apocrita</taxon>
        <taxon>Aculeata</taxon>
        <taxon>Formicoidea</taxon>
        <taxon>Formicidae</taxon>
        <taxon>Myrmicinae</taxon>
        <taxon>Cardiocondyla</taxon>
    </lineage>
</organism>
<dbReference type="AlphaFoldDB" id="A0AAW2FB28"/>
<feature type="compositionally biased region" description="Polar residues" evidence="1">
    <location>
        <begin position="242"/>
        <end position="251"/>
    </location>
</feature>
<gene>
    <name evidence="2" type="ORF">PUN28_012157</name>
</gene>
<feature type="region of interest" description="Disordered" evidence="1">
    <location>
        <begin position="154"/>
        <end position="178"/>
    </location>
</feature>
<evidence type="ECO:0000313" key="2">
    <source>
        <dbReference type="EMBL" id="KAL0112697.1"/>
    </source>
</evidence>
<evidence type="ECO:0000313" key="3">
    <source>
        <dbReference type="Proteomes" id="UP001430953"/>
    </source>
</evidence>
<reference evidence="2 3" key="1">
    <citation type="submission" date="2023-03" db="EMBL/GenBank/DDBJ databases">
        <title>High recombination rates correlate with genetic variation in Cardiocondyla obscurior ants.</title>
        <authorList>
            <person name="Errbii M."/>
        </authorList>
    </citation>
    <scope>NUCLEOTIDE SEQUENCE [LARGE SCALE GENOMIC DNA]</scope>
    <source>
        <strain evidence="2">Alpha-2009</strain>
        <tissue evidence="2">Whole body</tissue>
    </source>
</reference>
<feature type="region of interest" description="Disordered" evidence="1">
    <location>
        <begin position="198"/>
        <end position="281"/>
    </location>
</feature>